<dbReference type="NCBIfam" id="TIGR02681">
    <property type="entry name" value="phage_pRha"/>
    <property type="match status" value="1"/>
</dbReference>
<name>A0A241XFS4_PSEAI</name>
<organism evidence="2 3">
    <name type="scientific">Pseudomonas aeruginosa</name>
    <dbReference type="NCBI Taxonomy" id="287"/>
    <lineage>
        <taxon>Bacteria</taxon>
        <taxon>Pseudomonadati</taxon>
        <taxon>Pseudomonadota</taxon>
        <taxon>Gammaproteobacteria</taxon>
        <taxon>Pseudomonadales</taxon>
        <taxon>Pseudomonadaceae</taxon>
        <taxon>Pseudomonas</taxon>
    </lineage>
</organism>
<evidence type="ECO:0000313" key="2">
    <source>
        <dbReference type="EMBL" id="OTI54589.1"/>
    </source>
</evidence>
<accession>A0A241XFS4</accession>
<sequence>MSNISNKAVSNTNTQPSTEVSVEITGGKPTTTSLDVAKHFGKQHKDVLRAIRNLDCSTEFHERNFAPTIQTVLGPKGAKREEPAFRMTRDGFTFLCMGFTGKEAARWKEAYINAFNKMEQALIEQPEILSHNHLLQFAIKTLDLMRDHTLGEPARPRTEQVVCNYLAVESLDAANPEQIKQALNFLQGQIIGEGVAAKSLPSVAGSSIAKDLLYGLLRSAHDAELLFNSLYDSGVEKLASEVFKEHMANTLAATSRQTRELLGYVASRATRSPFKTRSTH</sequence>
<evidence type="ECO:0000256" key="1">
    <source>
        <dbReference type="SAM" id="MobiDB-lite"/>
    </source>
</evidence>
<gene>
    <name evidence="2" type="ORF">CAZ10_37150</name>
</gene>
<comment type="caution">
    <text evidence="2">The sequence shown here is derived from an EMBL/GenBank/DDBJ whole genome shotgun (WGS) entry which is preliminary data.</text>
</comment>
<dbReference type="RefSeq" id="WP_003117041.1">
    <property type="nucleotide sequence ID" value="NZ_CAADKL010000068.1"/>
</dbReference>
<dbReference type="Proteomes" id="UP000194857">
    <property type="component" value="Unassembled WGS sequence"/>
</dbReference>
<dbReference type="EMBL" id="NFFZ01000047">
    <property type="protein sequence ID" value="OTI54589.1"/>
    <property type="molecule type" value="Genomic_DNA"/>
</dbReference>
<dbReference type="AlphaFoldDB" id="A0A241XFS4"/>
<evidence type="ECO:0000313" key="3">
    <source>
        <dbReference type="Proteomes" id="UP000194857"/>
    </source>
</evidence>
<feature type="compositionally biased region" description="Polar residues" evidence="1">
    <location>
        <begin position="1"/>
        <end position="20"/>
    </location>
</feature>
<proteinExistence type="predicted"/>
<dbReference type="InterPro" id="IPR014054">
    <property type="entry name" value="Phage_regulatory_Rha"/>
</dbReference>
<dbReference type="Pfam" id="PF09669">
    <property type="entry name" value="Phage_pRha"/>
    <property type="match status" value="1"/>
</dbReference>
<protein>
    <submittedName>
        <fullName evidence="2">Phage regulatory protein</fullName>
    </submittedName>
</protein>
<reference evidence="2 3" key="1">
    <citation type="submission" date="2017-05" db="EMBL/GenBank/DDBJ databases">
        <authorList>
            <person name="Song R."/>
            <person name="Chenine A.L."/>
            <person name="Ruprecht R.M."/>
        </authorList>
    </citation>
    <scope>NUCLEOTIDE SEQUENCE [LARGE SCALE GENOMIC DNA]</scope>
    <source>
        <strain evidence="2 3">S567_C10_BS</strain>
    </source>
</reference>
<feature type="region of interest" description="Disordered" evidence="1">
    <location>
        <begin position="1"/>
        <end position="27"/>
    </location>
</feature>